<dbReference type="Proteomes" id="UP001187415">
    <property type="component" value="Unassembled WGS sequence"/>
</dbReference>
<gene>
    <name evidence="5" type="ORF">Q5P01_001678</name>
</gene>
<evidence type="ECO:0000256" key="2">
    <source>
        <dbReference type="ARBA" id="ARBA00022771"/>
    </source>
</evidence>
<evidence type="ECO:0000313" key="6">
    <source>
        <dbReference type="Proteomes" id="UP001187415"/>
    </source>
</evidence>
<keyword evidence="2" id="KW-0863">Zinc-finger</keyword>
<evidence type="ECO:0000313" key="5">
    <source>
        <dbReference type="EMBL" id="KAK2862145.1"/>
    </source>
</evidence>
<dbReference type="Pfam" id="PF00622">
    <property type="entry name" value="SPRY"/>
    <property type="match status" value="1"/>
</dbReference>
<keyword evidence="6" id="KW-1185">Reference proteome</keyword>
<dbReference type="InterPro" id="IPR051051">
    <property type="entry name" value="E3_ubiq-ligase_TRIM/RNF"/>
</dbReference>
<dbReference type="InterPro" id="IPR043136">
    <property type="entry name" value="B30.2/SPRY_sf"/>
</dbReference>
<feature type="domain" description="SPRY-associated" evidence="4">
    <location>
        <begin position="29"/>
        <end position="83"/>
    </location>
</feature>
<evidence type="ECO:0000256" key="1">
    <source>
        <dbReference type="ARBA" id="ARBA00022723"/>
    </source>
</evidence>
<dbReference type="PRINTS" id="PR01407">
    <property type="entry name" value="BUTYPHLNCDUF"/>
</dbReference>
<dbReference type="PANTHER" id="PTHR25465:SF14">
    <property type="entry name" value="E3 UBIQUITIN-PROTEIN LIGASE TRIM65"/>
    <property type="match status" value="1"/>
</dbReference>
<dbReference type="InterPro" id="IPR006574">
    <property type="entry name" value="PRY"/>
</dbReference>
<evidence type="ECO:0000259" key="4">
    <source>
        <dbReference type="SMART" id="SM00589"/>
    </source>
</evidence>
<dbReference type="EMBL" id="JAUPFM010000001">
    <property type="protein sequence ID" value="KAK2862145.1"/>
    <property type="molecule type" value="Genomic_DNA"/>
</dbReference>
<name>A0AA88TCX4_CHASR</name>
<sequence length="178" mass="21038">MEHDLPEVKSALTQQNVEPETRAQFLQYACELTLNPDTAHEDLVVSKGDKEVNIKPQGYKFTSVRYPERFMYRRQVLCREGLQAERCYYEVEVEGDKVEIALAYKTIDRKSRSERHPRIGVYLKFKEGTLSFYEVSDSMKFLYRVEAKFTDLLYPGFWLGEKSFIRICDLRQQKPQET</sequence>
<dbReference type="InterPro" id="IPR003879">
    <property type="entry name" value="Butyrophylin_SPRY"/>
</dbReference>
<dbReference type="InterPro" id="IPR013320">
    <property type="entry name" value="ConA-like_dom_sf"/>
</dbReference>
<organism evidence="5 6">
    <name type="scientific">Channa striata</name>
    <name type="common">Snakehead murrel</name>
    <name type="synonym">Ophicephalus striatus</name>
    <dbReference type="NCBI Taxonomy" id="64152"/>
    <lineage>
        <taxon>Eukaryota</taxon>
        <taxon>Metazoa</taxon>
        <taxon>Chordata</taxon>
        <taxon>Craniata</taxon>
        <taxon>Vertebrata</taxon>
        <taxon>Euteleostomi</taxon>
        <taxon>Actinopterygii</taxon>
        <taxon>Neopterygii</taxon>
        <taxon>Teleostei</taxon>
        <taxon>Neoteleostei</taxon>
        <taxon>Acanthomorphata</taxon>
        <taxon>Anabantaria</taxon>
        <taxon>Anabantiformes</taxon>
        <taxon>Channoidei</taxon>
        <taxon>Channidae</taxon>
        <taxon>Channa</taxon>
    </lineage>
</organism>
<comment type="caution">
    <text evidence="5">The sequence shown here is derived from an EMBL/GenBank/DDBJ whole genome shotgun (WGS) entry which is preliminary data.</text>
</comment>
<dbReference type="Pfam" id="PF13765">
    <property type="entry name" value="PRY"/>
    <property type="match status" value="1"/>
</dbReference>
<evidence type="ECO:0000256" key="3">
    <source>
        <dbReference type="ARBA" id="ARBA00022833"/>
    </source>
</evidence>
<keyword evidence="1" id="KW-0479">Metal-binding</keyword>
<dbReference type="AlphaFoldDB" id="A0AA88TCX4"/>
<proteinExistence type="predicted"/>
<dbReference type="InterPro" id="IPR003877">
    <property type="entry name" value="SPRY_dom"/>
</dbReference>
<keyword evidence="3" id="KW-0862">Zinc</keyword>
<dbReference type="SUPFAM" id="SSF49899">
    <property type="entry name" value="Concanavalin A-like lectins/glucanases"/>
    <property type="match status" value="1"/>
</dbReference>
<dbReference type="PANTHER" id="PTHR25465">
    <property type="entry name" value="B-BOX DOMAIN CONTAINING"/>
    <property type="match status" value="1"/>
</dbReference>
<protein>
    <recommendedName>
        <fullName evidence="4">SPRY-associated domain-containing protein</fullName>
    </recommendedName>
</protein>
<dbReference type="Gene3D" id="2.60.120.920">
    <property type="match status" value="2"/>
</dbReference>
<dbReference type="GO" id="GO:0008270">
    <property type="term" value="F:zinc ion binding"/>
    <property type="evidence" value="ECO:0007669"/>
    <property type="project" value="UniProtKB-KW"/>
</dbReference>
<accession>A0AA88TCX4</accession>
<reference evidence="5" key="1">
    <citation type="submission" date="2023-07" db="EMBL/GenBank/DDBJ databases">
        <title>Chromosome-level Genome Assembly of Striped Snakehead (Channa striata).</title>
        <authorList>
            <person name="Liu H."/>
        </authorList>
    </citation>
    <scope>NUCLEOTIDE SEQUENCE</scope>
    <source>
        <strain evidence="5">Gz</strain>
        <tissue evidence="5">Muscle</tissue>
    </source>
</reference>
<dbReference type="SMART" id="SM00589">
    <property type="entry name" value="PRY"/>
    <property type="match status" value="1"/>
</dbReference>